<protein>
    <recommendedName>
        <fullName evidence="2">EF-hand domain-containing protein</fullName>
    </recommendedName>
</protein>
<dbReference type="EMBL" id="HBGU01052866">
    <property type="protein sequence ID" value="CAD9499524.1"/>
    <property type="molecule type" value="Transcribed_RNA"/>
</dbReference>
<dbReference type="PROSITE" id="PS00018">
    <property type="entry name" value="EF_HAND_1"/>
    <property type="match status" value="1"/>
</dbReference>
<dbReference type="GO" id="GO:0005509">
    <property type="term" value="F:calcium ion binding"/>
    <property type="evidence" value="ECO:0007669"/>
    <property type="project" value="InterPro"/>
</dbReference>
<evidence type="ECO:0000313" key="3">
    <source>
        <dbReference type="EMBL" id="CAD9499524.1"/>
    </source>
</evidence>
<dbReference type="PROSITE" id="PS50222">
    <property type="entry name" value="EF_HAND_2"/>
    <property type="match status" value="1"/>
</dbReference>
<feature type="domain" description="EF-hand" evidence="2">
    <location>
        <begin position="805"/>
        <end position="831"/>
    </location>
</feature>
<reference evidence="3" key="1">
    <citation type="submission" date="2021-01" db="EMBL/GenBank/DDBJ databases">
        <authorList>
            <person name="Corre E."/>
            <person name="Pelletier E."/>
            <person name="Niang G."/>
            <person name="Scheremetjew M."/>
            <person name="Finn R."/>
            <person name="Kale V."/>
            <person name="Holt S."/>
            <person name="Cochrane G."/>
            <person name="Meng A."/>
            <person name="Brown T."/>
            <person name="Cohen L."/>
        </authorList>
    </citation>
    <scope>NUCLEOTIDE SEQUENCE</scope>
    <source>
        <strain evidence="3">UTEX LB 985</strain>
    </source>
</reference>
<dbReference type="InterPro" id="IPR018247">
    <property type="entry name" value="EF_Hand_1_Ca_BS"/>
</dbReference>
<evidence type="ECO:0000259" key="2">
    <source>
        <dbReference type="PROSITE" id="PS50222"/>
    </source>
</evidence>
<evidence type="ECO:0000256" key="1">
    <source>
        <dbReference type="SAM" id="MobiDB-lite"/>
    </source>
</evidence>
<sequence>MQTKHPSALSTSAMPNHDLTFSELPFERNVSGKTALGECVSEGRYITRAEKSRTYIPNLTIAEQDLVRKGAEQRGKENYDAKYWHLQPVGGRANAIPKNTYKASGGNLGSKVNESNVDIVVFGHEQDGVGVSEGEHWEMDQRDWLGYKKRTGKLDANLSLVDSIVFGHDQDGHSSMKQFEEELMQLPQFKGAAGMPSSEVTASNVLQDPKIVPSKFTKLKNSSDVDMVVFGHDQDGSGEGPNQDMEDLEASPLFFGSAGVHTTDASLKEAAMWYGGPKGRSTTPLQHSASSTDQSFQVMQDGPGTPQARFKGSRPFNNAAGNVGTPSALPANSDGTIAWASRKVNRPTDTMQDDFAASYLDFRTERGAGANDLPILSQEHGHGSIKAVVFAGPDPKGNREALGVGKITPDSSLLEKREASRRAAVAHGCRSQAYQNESEFSGAAGLGSDEIFFANTADLVRRVKPVSRKAGYSGVTDVDMVVFGHDLEGGDKDGSSMLKEAIFAGSAGASSAQVHAMMSCSRSAPKDVPQMRDQMDNVVFGHEMQDAEQQIKAEQLFFDLQRDSAGEASVEIGSRSFDSRLEKSSAAGGPEFAWGTLGNRHGEPRGDLTSSLPNDTAGSDYPPPYQGSIGAPRDMLARKEMEANYTVNSNGGNVKVRYRNDLDSKDARSVLEENYHPEKNTSYGSLKASVHVTPDEKIEGAAGKASRMINDYNAGPFTWVDVDTEEERRLAEFNAGSQAVQEVLEGDGYLLRDTDPKAKLIPDEYAAVKGRKVDAATAALYKKQKELVMGDSVAKLNILQPDLNFAMIDKDGDGVIEADEIEAAGGLQGDVWQDEKSEIEILMAQKNFGQPKPFGTDPLDSWYGKPDYTTSKKADVDKHQATHAAAIEHHRTYVPPSLTPGGIRKSAFEPAWHVSEADGKKRQYKVHPGIHKTAPFGVDEPDFNLKYETSTLAGPGSWDQSMASRIARRRLTGRQPKSPTATGSKDDAAIEAGLAKLRANVGNM</sequence>
<organism evidence="3">
    <name type="scientific">Haptolina brevifila</name>
    <dbReference type="NCBI Taxonomy" id="156173"/>
    <lineage>
        <taxon>Eukaryota</taxon>
        <taxon>Haptista</taxon>
        <taxon>Haptophyta</taxon>
        <taxon>Prymnesiophyceae</taxon>
        <taxon>Prymnesiales</taxon>
        <taxon>Prymnesiaceae</taxon>
        <taxon>Haptolina</taxon>
    </lineage>
</organism>
<proteinExistence type="predicted"/>
<gene>
    <name evidence="3" type="ORF">CBRE1094_LOCUS28865</name>
</gene>
<feature type="region of interest" description="Disordered" evidence="1">
    <location>
        <begin position="969"/>
        <end position="989"/>
    </location>
</feature>
<feature type="region of interest" description="Disordered" evidence="1">
    <location>
        <begin position="578"/>
        <end position="624"/>
    </location>
</feature>
<accession>A0A7S2HSV5</accession>
<dbReference type="AlphaFoldDB" id="A0A7S2HSV5"/>
<name>A0A7S2HSV5_9EUKA</name>
<dbReference type="InterPro" id="IPR002048">
    <property type="entry name" value="EF_hand_dom"/>
</dbReference>
<feature type="compositionally biased region" description="Polar residues" evidence="1">
    <location>
        <begin position="608"/>
        <end position="617"/>
    </location>
</feature>